<dbReference type="Gene3D" id="2.60.200.40">
    <property type="match status" value="1"/>
</dbReference>
<reference evidence="2" key="2">
    <citation type="journal article" date="2021" name="PeerJ">
        <title>Extensive microbial diversity within the chicken gut microbiome revealed by metagenomics and culture.</title>
        <authorList>
            <person name="Gilroy R."/>
            <person name="Ravi A."/>
            <person name="Getino M."/>
            <person name="Pursley I."/>
            <person name="Horton D.L."/>
            <person name="Alikhan N.F."/>
            <person name="Baker D."/>
            <person name="Gharbi K."/>
            <person name="Hall N."/>
            <person name="Watson M."/>
            <person name="Adriaenssens E.M."/>
            <person name="Foster-Nyarko E."/>
            <person name="Jarju S."/>
            <person name="Secka A."/>
            <person name="Antonio M."/>
            <person name="Oren A."/>
            <person name="Chaudhuri R.R."/>
            <person name="La Ragione R."/>
            <person name="Hildebrand F."/>
            <person name="Pallen M.J."/>
        </authorList>
    </citation>
    <scope>NUCLEOTIDE SEQUENCE</scope>
    <source>
        <strain evidence="2">CHK121-14286</strain>
    </source>
</reference>
<dbReference type="AlphaFoldDB" id="A0A9D1E4M3"/>
<dbReference type="GO" id="GO:0016301">
    <property type="term" value="F:kinase activity"/>
    <property type="evidence" value="ECO:0007669"/>
    <property type="project" value="InterPro"/>
</dbReference>
<sequence length="296" mass="33380">MKCKVVINKDSGNCRRLDVKSLLQQLGLTAEIQEIDCNSSWNADGFDTVVVCGGDGTLNHALSQCCDKKLVYVPCGTLNETAGSTTVMDNVCTVNGTPFSYVCATGSFTQIGYTATDKSKQRWKALAYLPQVVKNYRCCEIDAKINLDGKIFDGTYTLLMVLKSHRCFGFSFNKDFKNTSKPYLLCVKSVGKDGFFNRIKMFFPFFRIFFCGIKPAVTDRWMLMPFDELTVKLQQKQTFCMDGEKKELQGDLKFCTQKLKYPVRVVFPNKKATPQMSVASKCPQKNSTVVDFYDKI</sequence>
<dbReference type="Pfam" id="PF00781">
    <property type="entry name" value="DAGK_cat"/>
    <property type="match status" value="1"/>
</dbReference>
<dbReference type="InterPro" id="IPR016064">
    <property type="entry name" value="NAD/diacylglycerol_kinase_sf"/>
</dbReference>
<comment type="caution">
    <text evidence="2">The sequence shown here is derived from an EMBL/GenBank/DDBJ whole genome shotgun (WGS) entry which is preliminary data.</text>
</comment>
<dbReference type="InterPro" id="IPR001206">
    <property type="entry name" value="Diacylglycerol_kinase_cat_dom"/>
</dbReference>
<gene>
    <name evidence="2" type="ORF">IAC95_05935</name>
</gene>
<protein>
    <recommendedName>
        <fullName evidence="1">DAGKc domain-containing protein</fullName>
    </recommendedName>
</protein>
<dbReference type="InterPro" id="IPR017438">
    <property type="entry name" value="ATP-NAD_kinase_N"/>
</dbReference>
<dbReference type="SUPFAM" id="SSF111331">
    <property type="entry name" value="NAD kinase/diacylglycerol kinase-like"/>
    <property type="match status" value="1"/>
</dbReference>
<dbReference type="EMBL" id="DVHL01000047">
    <property type="protein sequence ID" value="HIR66402.1"/>
    <property type="molecule type" value="Genomic_DNA"/>
</dbReference>
<evidence type="ECO:0000259" key="1">
    <source>
        <dbReference type="Pfam" id="PF00781"/>
    </source>
</evidence>
<feature type="domain" description="DAGKc" evidence="1">
    <location>
        <begin position="4"/>
        <end position="87"/>
    </location>
</feature>
<name>A0A9D1E4M3_9BACT</name>
<dbReference type="Gene3D" id="3.40.50.10330">
    <property type="entry name" value="Probable inorganic polyphosphate/atp-NAD kinase, domain 1"/>
    <property type="match status" value="1"/>
</dbReference>
<reference evidence="2" key="1">
    <citation type="submission" date="2020-10" db="EMBL/GenBank/DDBJ databases">
        <authorList>
            <person name="Gilroy R."/>
        </authorList>
    </citation>
    <scope>NUCLEOTIDE SEQUENCE</scope>
    <source>
        <strain evidence="2">CHK121-14286</strain>
    </source>
</reference>
<organism evidence="2 3">
    <name type="scientific">Candidatus Fimimonas gallinarum</name>
    <dbReference type="NCBI Taxonomy" id="2840821"/>
    <lineage>
        <taxon>Bacteria</taxon>
        <taxon>Pseudomonadati</taxon>
        <taxon>Myxococcota</taxon>
        <taxon>Myxococcia</taxon>
        <taxon>Myxococcales</taxon>
        <taxon>Cystobacterineae</taxon>
        <taxon>Myxococcaceae</taxon>
        <taxon>Myxococcaceae incertae sedis</taxon>
        <taxon>Candidatus Fimimonas</taxon>
    </lineage>
</organism>
<proteinExistence type="predicted"/>
<evidence type="ECO:0000313" key="3">
    <source>
        <dbReference type="Proteomes" id="UP000824200"/>
    </source>
</evidence>
<evidence type="ECO:0000313" key="2">
    <source>
        <dbReference type="EMBL" id="HIR66402.1"/>
    </source>
</evidence>
<accession>A0A9D1E4M3</accession>
<dbReference type="Proteomes" id="UP000824200">
    <property type="component" value="Unassembled WGS sequence"/>
</dbReference>